<dbReference type="STRING" id="1280950.HJO_08262"/>
<dbReference type="Pfam" id="PF00563">
    <property type="entry name" value="EAL"/>
    <property type="match status" value="1"/>
</dbReference>
<gene>
    <name evidence="2" type="ORF">HJO_08262</name>
</gene>
<dbReference type="SUPFAM" id="SSF55781">
    <property type="entry name" value="GAF domain-like"/>
    <property type="match status" value="1"/>
</dbReference>
<dbReference type="Gene3D" id="3.20.20.450">
    <property type="entry name" value="EAL domain"/>
    <property type="match status" value="1"/>
</dbReference>
<dbReference type="Proteomes" id="UP000025171">
    <property type="component" value="Unassembled WGS sequence"/>
</dbReference>
<protein>
    <submittedName>
        <fullName evidence="2">Diguanylate phosphodiesterase</fullName>
    </submittedName>
</protein>
<dbReference type="PANTHER" id="PTHR33121">
    <property type="entry name" value="CYCLIC DI-GMP PHOSPHODIESTERASE PDEF"/>
    <property type="match status" value="1"/>
</dbReference>
<dbReference type="OrthoDB" id="9814202at2"/>
<dbReference type="SMART" id="SM00065">
    <property type="entry name" value="GAF"/>
    <property type="match status" value="1"/>
</dbReference>
<organism evidence="2 3">
    <name type="scientific">Hyphomonas johnsonii MHS-2</name>
    <dbReference type="NCBI Taxonomy" id="1280950"/>
    <lineage>
        <taxon>Bacteria</taxon>
        <taxon>Pseudomonadati</taxon>
        <taxon>Pseudomonadota</taxon>
        <taxon>Alphaproteobacteria</taxon>
        <taxon>Hyphomonadales</taxon>
        <taxon>Hyphomonadaceae</taxon>
        <taxon>Hyphomonas</taxon>
    </lineage>
</organism>
<evidence type="ECO:0000313" key="3">
    <source>
        <dbReference type="Proteomes" id="UP000025171"/>
    </source>
</evidence>
<dbReference type="AlphaFoldDB" id="A0A059FQK7"/>
<dbReference type="PATRIC" id="fig|1280950.3.peg.1655"/>
<dbReference type="InterPro" id="IPR001633">
    <property type="entry name" value="EAL_dom"/>
</dbReference>
<sequence>MPHLDLLTSAIPNRIGDSDDLLQSTLEIVRKHLGMDVAYLSEFIDGRAVFRRVDAPGLEELAKVGDSHNLADVYCGHVLEGRLPELIADTADNALARSMPITHQIPIGAHMSIPILRSDGSAYGMICCLSRDPNPTLNDRDLETMRVFADLATRHINRELAENEQRAEQRHRIESVLARGAFSPVYQPIFDLGKMTPAGYEALTRFTDEPIRTPDVWFNEAAEVGLAEALEIAALERALARLADLPNDQYLSVNASPDTIVSAAFAALMDDLPLYRILLEITEHAQVNDYATLLQALEPLRRRGLKLAIDDAGAGYSSLRHIVQLSPDVVKLDMSLTHDVDSDAARRALVGALMFYARETSAQVIAEGIETQNELDTLKLLGVRKGQGFFLGRPAAALLDPVSAVAFRRGA</sequence>
<dbReference type="GO" id="GO:0071111">
    <property type="term" value="F:cyclic-guanylate-specific phosphodiesterase activity"/>
    <property type="evidence" value="ECO:0007669"/>
    <property type="project" value="InterPro"/>
</dbReference>
<keyword evidence="3" id="KW-1185">Reference proteome</keyword>
<dbReference type="InterPro" id="IPR035919">
    <property type="entry name" value="EAL_sf"/>
</dbReference>
<dbReference type="Pfam" id="PF01590">
    <property type="entry name" value="GAF"/>
    <property type="match status" value="1"/>
</dbReference>
<comment type="caution">
    <text evidence="2">The sequence shown here is derived from an EMBL/GenBank/DDBJ whole genome shotgun (WGS) entry which is preliminary data.</text>
</comment>
<dbReference type="CDD" id="cd01948">
    <property type="entry name" value="EAL"/>
    <property type="match status" value="1"/>
</dbReference>
<feature type="domain" description="EAL" evidence="1">
    <location>
        <begin position="166"/>
        <end position="408"/>
    </location>
</feature>
<dbReference type="PROSITE" id="PS50883">
    <property type="entry name" value="EAL"/>
    <property type="match status" value="1"/>
</dbReference>
<dbReference type="InterPro" id="IPR050706">
    <property type="entry name" value="Cyclic-di-GMP_PDE-like"/>
</dbReference>
<accession>A0A059FQK7</accession>
<dbReference type="eggNOG" id="COG2200">
    <property type="taxonomic scope" value="Bacteria"/>
</dbReference>
<dbReference type="SMART" id="SM00052">
    <property type="entry name" value="EAL"/>
    <property type="match status" value="1"/>
</dbReference>
<dbReference type="EMBL" id="ARYK01000003">
    <property type="protein sequence ID" value="KCZ92934.1"/>
    <property type="molecule type" value="Genomic_DNA"/>
</dbReference>
<dbReference type="InterPro" id="IPR029016">
    <property type="entry name" value="GAF-like_dom_sf"/>
</dbReference>
<dbReference type="InterPro" id="IPR003018">
    <property type="entry name" value="GAF"/>
</dbReference>
<proteinExistence type="predicted"/>
<evidence type="ECO:0000313" key="2">
    <source>
        <dbReference type="EMBL" id="KCZ92934.1"/>
    </source>
</evidence>
<dbReference type="SUPFAM" id="SSF141868">
    <property type="entry name" value="EAL domain-like"/>
    <property type="match status" value="1"/>
</dbReference>
<reference evidence="2 3" key="1">
    <citation type="journal article" date="2014" name="Antonie Van Leeuwenhoek">
        <title>Hyphomonas beringensis sp. nov. and Hyphomonas chukchiensis sp. nov., isolated from surface seawater of the Bering Sea and Chukchi Sea.</title>
        <authorList>
            <person name="Li C."/>
            <person name="Lai Q."/>
            <person name="Li G."/>
            <person name="Dong C."/>
            <person name="Wang J."/>
            <person name="Liao Y."/>
            <person name="Shao Z."/>
        </authorList>
    </citation>
    <scope>NUCLEOTIDE SEQUENCE [LARGE SCALE GENOMIC DNA]</scope>
    <source>
        <strain evidence="2 3">MHS-2</strain>
    </source>
</reference>
<name>A0A059FQK7_9PROT</name>
<evidence type="ECO:0000259" key="1">
    <source>
        <dbReference type="PROSITE" id="PS50883"/>
    </source>
</evidence>
<dbReference type="RefSeq" id="WP_035616166.1">
    <property type="nucleotide sequence ID" value="NZ_ARYK01000003.1"/>
</dbReference>
<dbReference type="Gene3D" id="3.30.450.40">
    <property type="match status" value="1"/>
</dbReference>
<dbReference type="eggNOG" id="COG2203">
    <property type="taxonomic scope" value="Bacteria"/>
</dbReference>
<dbReference type="PANTHER" id="PTHR33121:SF76">
    <property type="entry name" value="SIGNALING PROTEIN"/>
    <property type="match status" value="1"/>
</dbReference>